<dbReference type="Proteomes" id="UP000003688">
    <property type="component" value="Unassembled WGS sequence"/>
</dbReference>
<name>B9XLN9_PEDPL</name>
<dbReference type="EMBL" id="ABOX02000030">
    <property type="protein sequence ID" value="EEF59287.1"/>
    <property type="molecule type" value="Genomic_DNA"/>
</dbReference>
<dbReference type="STRING" id="320771.Cflav_PD2138"/>
<comment type="caution">
    <text evidence="1">The sequence shown here is derived from an EMBL/GenBank/DDBJ whole genome shotgun (WGS) entry which is preliminary data.</text>
</comment>
<keyword evidence="2" id="KW-1185">Reference proteome</keyword>
<organism evidence="1 2">
    <name type="scientific">Pedosphaera parvula (strain Ellin514)</name>
    <dbReference type="NCBI Taxonomy" id="320771"/>
    <lineage>
        <taxon>Bacteria</taxon>
        <taxon>Pseudomonadati</taxon>
        <taxon>Verrucomicrobiota</taxon>
        <taxon>Pedosphaerae</taxon>
        <taxon>Pedosphaerales</taxon>
        <taxon>Pedosphaeraceae</taxon>
        <taxon>Pedosphaera</taxon>
    </lineage>
</organism>
<proteinExistence type="predicted"/>
<evidence type="ECO:0000313" key="1">
    <source>
        <dbReference type="EMBL" id="EEF59287.1"/>
    </source>
</evidence>
<sequence precursor="true">MNEVRGRKIFSGTFWILLLTLCGGCSAFWKRDRQMVDFIKPGITTKAEVLENLGQPLWVEEGGLAYLWNPSWGAYPHRRASSRSNYKRSTQSGSQHEGRHNVDREYAVFCVAFDSRDHVSESEFLQVGDGSADDEVAAWFHKSP</sequence>
<dbReference type="RefSeq" id="WP_007416728.1">
    <property type="nucleotide sequence ID" value="NZ_ABOX02000030.1"/>
</dbReference>
<protein>
    <submittedName>
        <fullName evidence="1">Uncharacterized protein</fullName>
    </submittedName>
</protein>
<evidence type="ECO:0000313" key="2">
    <source>
        <dbReference type="Proteomes" id="UP000003688"/>
    </source>
</evidence>
<accession>B9XLN9</accession>
<reference evidence="1 2" key="1">
    <citation type="journal article" date="2011" name="J. Bacteriol.">
        <title>Genome sequence of 'Pedosphaera parvula' Ellin514, an aerobic Verrucomicrobial isolate from pasture soil.</title>
        <authorList>
            <person name="Kant R."/>
            <person name="van Passel M.W."/>
            <person name="Sangwan P."/>
            <person name="Palva A."/>
            <person name="Lucas S."/>
            <person name="Copeland A."/>
            <person name="Lapidus A."/>
            <person name="Glavina Del Rio T."/>
            <person name="Dalin E."/>
            <person name="Tice H."/>
            <person name="Bruce D."/>
            <person name="Goodwin L."/>
            <person name="Pitluck S."/>
            <person name="Chertkov O."/>
            <person name="Larimer F.W."/>
            <person name="Land M.L."/>
            <person name="Hauser L."/>
            <person name="Brettin T.S."/>
            <person name="Detter J.C."/>
            <person name="Han S."/>
            <person name="de Vos W.M."/>
            <person name="Janssen P.H."/>
            <person name="Smidt H."/>
        </authorList>
    </citation>
    <scope>NUCLEOTIDE SEQUENCE [LARGE SCALE GENOMIC DNA]</scope>
    <source>
        <strain evidence="1 2">Ellin514</strain>
    </source>
</reference>
<gene>
    <name evidence="1" type="ORF">Cflav_PD2138</name>
</gene>
<dbReference type="AlphaFoldDB" id="B9XLN9"/>